<protein>
    <submittedName>
        <fullName evidence="1">Uncharacterized protein</fullName>
    </submittedName>
</protein>
<dbReference type="AlphaFoldDB" id="A0A5B7IQT9"/>
<sequence length="90" mass="10334">MCLFIVSHLQFGDATVLFDLPVFPELRRGRGREERRASQCCSGLAGSRTLPPLRASVHLLLWFKLHRSKFTPVRLALIRSGRSQFVKERL</sequence>
<accession>A0A5B7IQT9</accession>
<keyword evidence="2" id="KW-1185">Reference proteome</keyword>
<proteinExistence type="predicted"/>
<evidence type="ECO:0000313" key="1">
    <source>
        <dbReference type="EMBL" id="MPC84459.1"/>
    </source>
</evidence>
<comment type="caution">
    <text evidence="1">The sequence shown here is derived from an EMBL/GenBank/DDBJ whole genome shotgun (WGS) entry which is preliminary data.</text>
</comment>
<name>A0A5B7IQT9_PORTR</name>
<reference evidence="1 2" key="1">
    <citation type="submission" date="2019-05" db="EMBL/GenBank/DDBJ databases">
        <title>Another draft genome of Portunus trituberculatus and its Hox gene families provides insights of decapod evolution.</title>
        <authorList>
            <person name="Jeong J.-H."/>
            <person name="Song I."/>
            <person name="Kim S."/>
            <person name="Choi T."/>
            <person name="Kim D."/>
            <person name="Ryu S."/>
            <person name="Kim W."/>
        </authorList>
    </citation>
    <scope>NUCLEOTIDE SEQUENCE [LARGE SCALE GENOMIC DNA]</scope>
    <source>
        <tissue evidence="1">Muscle</tissue>
    </source>
</reference>
<evidence type="ECO:0000313" key="2">
    <source>
        <dbReference type="Proteomes" id="UP000324222"/>
    </source>
</evidence>
<dbReference type="EMBL" id="VSRR010065475">
    <property type="protein sequence ID" value="MPC84459.1"/>
    <property type="molecule type" value="Genomic_DNA"/>
</dbReference>
<gene>
    <name evidence="1" type="ORF">E2C01_079197</name>
</gene>
<dbReference type="Proteomes" id="UP000324222">
    <property type="component" value="Unassembled WGS sequence"/>
</dbReference>
<organism evidence="1 2">
    <name type="scientific">Portunus trituberculatus</name>
    <name type="common">Swimming crab</name>
    <name type="synonym">Neptunus trituberculatus</name>
    <dbReference type="NCBI Taxonomy" id="210409"/>
    <lineage>
        <taxon>Eukaryota</taxon>
        <taxon>Metazoa</taxon>
        <taxon>Ecdysozoa</taxon>
        <taxon>Arthropoda</taxon>
        <taxon>Crustacea</taxon>
        <taxon>Multicrustacea</taxon>
        <taxon>Malacostraca</taxon>
        <taxon>Eumalacostraca</taxon>
        <taxon>Eucarida</taxon>
        <taxon>Decapoda</taxon>
        <taxon>Pleocyemata</taxon>
        <taxon>Brachyura</taxon>
        <taxon>Eubrachyura</taxon>
        <taxon>Portunoidea</taxon>
        <taxon>Portunidae</taxon>
        <taxon>Portuninae</taxon>
        <taxon>Portunus</taxon>
    </lineage>
</organism>